<evidence type="ECO:0000259" key="3">
    <source>
        <dbReference type="Pfam" id="PF00501"/>
    </source>
</evidence>
<accession>A0A0U1P4C1</accession>
<dbReference type="InterPro" id="IPR000873">
    <property type="entry name" value="AMP-dep_synth/lig_dom"/>
</dbReference>
<protein>
    <submittedName>
        <fullName evidence="5">AMP-dependent synthetase/ligase</fullName>
    </submittedName>
</protein>
<dbReference type="GO" id="GO:0016878">
    <property type="term" value="F:acid-thiol ligase activity"/>
    <property type="evidence" value="ECO:0007669"/>
    <property type="project" value="UniProtKB-ARBA"/>
</dbReference>
<feature type="domain" description="AMP-binding enzyme C-terminal" evidence="4">
    <location>
        <begin position="433"/>
        <end position="508"/>
    </location>
</feature>
<evidence type="ECO:0000256" key="1">
    <source>
        <dbReference type="ARBA" id="ARBA00006432"/>
    </source>
</evidence>
<dbReference type="InterPro" id="IPR045851">
    <property type="entry name" value="AMP-bd_C_sf"/>
</dbReference>
<dbReference type="Gene3D" id="3.40.50.12780">
    <property type="entry name" value="N-terminal domain of ligase-like"/>
    <property type="match status" value="1"/>
</dbReference>
<keyword evidence="2 5" id="KW-0436">Ligase</keyword>
<keyword evidence="6" id="KW-1185">Reference proteome</keyword>
<dbReference type="InterPro" id="IPR025110">
    <property type="entry name" value="AMP-bd_C"/>
</dbReference>
<dbReference type="PANTHER" id="PTHR43767">
    <property type="entry name" value="LONG-CHAIN-FATTY-ACID--COA LIGASE"/>
    <property type="match status" value="1"/>
</dbReference>
<dbReference type="AlphaFoldDB" id="A0A0U1P4C1"/>
<dbReference type="Pfam" id="PF13193">
    <property type="entry name" value="AMP-binding_C"/>
    <property type="match status" value="1"/>
</dbReference>
<feature type="domain" description="AMP-dependent synthetase/ligase" evidence="3">
    <location>
        <begin position="8"/>
        <end position="383"/>
    </location>
</feature>
<evidence type="ECO:0000256" key="2">
    <source>
        <dbReference type="ARBA" id="ARBA00022598"/>
    </source>
</evidence>
<dbReference type="InterPro" id="IPR020845">
    <property type="entry name" value="AMP-binding_CS"/>
</dbReference>
<dbReference type="EMBL" id="CVRB01000006">
    <property type="protein sequence ID" value="CRK85117.1"/>
    <property type="molecule type" value="Genomic_DNA"/>
</dbReference>
<proteinExistence type="inferred from homology"/>
<evidence type="ECO:0000259" key="4">
    <source>
        <dbReference type="Pfam" id="PF13193"/>
    </source>
</evidence>
<dbReference type="RefSeq" id="WP_090639801.1">
    <property type="nucleotide sequence ID" value="NZ_CVRB01000006.1"/>
</dbReference>
<organism evidence="5 6">
    <name type="scientific">Neobacillus massiliamazoniensis</name>
    <dbReference type="NCBI Taxonomy" id="1499688"/>
    <lineage>
        <taxon>Bacteria</taxon>
        <taxon>Bacillati</taxon>
        <taxon>Bacillota</taxon>
        <taxon>Bacilli</taxon>
        <taxon>Bacillales</taxon>
        <taxon>Bacillaceae</taxon>
        <taxon>Neobacillus</taxon>
    </lineage>
</organism>
<comment type="similarity">
    <text evidence="1">Belongs to the ATP-dependent AMP-binding enzyme family.</text>
</comment>
<dbReference type="FunFam" id="3.30.300.30:FF:000008">
    <property type="entry name" value="2,3-dihydroxybenzoate-AMP ligase"/>
    <property type="match status" value="1"/>
</dbReference>
<reference evidence="6" key="1">
    <citation type="submission" date="2015-05" db="EMBL/GenBank/DDBJ databases">
        <authorList>
            <person name="Urmite Genomes"/>
        </authorList>
    </citation>
    <scope>NUCLEOTIDE SEQUENCE [LARGE SCALE GENOMIC DNA]</scope>
    <source>
        <strain evidence="6">LF1</strain>
    </source>
</reference>
<dbReference type="PROSITE" id="PS00455">
    <property type="entry name" value="AMP_BINDING"/>
    <property type="match status" value="1"/>
</dbReference>
<evidence type="ECO:0000313" key="5">
    <source>
        <dbReference type="EMBL" id="CRK85117.1"/>
    </source>
</evidence>
<sequence length="521" mass="58752">MLLKHMLESVVREYPHKTALISNGIERTYQEFYERVCKISNALFQKNFYKGDRIAILMSNRAEYFELYFGIFSMGGIAVPLNTRLGFAEIKYILNHAGVNTIVYEDSYKETIHSMLEELPGVKNLICVGKKDNKSHQLEEIINAASNTELETDIKEEDIAFLCYTSGTTGKPKGAMITHKNMTQMCSYQLIEFPRQRNFVGMCLFPFFHIGVMMGFNKIAMGMTCVFTDFSIEKVGELIEKFQVNDLDITATQLKMFATSEASKQFNLTSLRTVSTGGGFTSHQTLTSFFDLLPNDSDIVVANVYGMTENTAHVMSNMITPRTLASEIEKFGLLPNIMASGLCAGKPIYGILVKIVNDMGEEQPENEVGEILVKSDTVLKGYWQEPSKTSKAVIDRWYHTGDLGVRLSNGEYFIIDRKKDMVLTGDENVYSAEVENVLSLHPLVNEVAIIGLPHEVYGEVVTAIVVPSDKNHINEQELKDFCRRQIGGYKIPKNIYFAEQLPRNAAGKILKHKLKNEYSLK</sequence>
<dbReference type="STRING" id="1499688.BN000_05177"/>
<gene>
    <name evidence="5" type="ORF">BN000_05177</name>
</gene>
<dbReference type="InterPro" id="IPR042099">
    <property type="entry name" value="ANL_N_sf"/>
</dbReference>
<dbReference type="Proteomes" id="UP000199087">
    <property type="component" value="Unassembled WGS sequence"/>
</dbReference>
<dbReference type="Gene3D" id="3.30.300.30">
    <property type="match status" value="1"/>
</dbReference>
<dbReference type="SUPFAM" id="SSF56801">
    <property type="entry name" value="Acetyl-CoA synthetase-like"/>
    <property type="match status" value="1"/>
</dbReference>
<dbReference type="PANTHER" id="PTHR43767:SF1">
    <property type="entry name" value="NONRIBOSOMAL PEPTIDE SYNTHASE PES1 (EUROFUNG)-RELATED"/>
    <property type="match status" value="1"/>
</dbReference>
<name>A0A0U1P4C1_9BACI</name>
<dbReference type="OrthoDB" id="9803968at2"/>
<dbReference type="Pfam" id="PF00501">
    <property type="entry name" value="AMP-binding"/>
    <property type="match status" value="1"/>
</dbReference>
<dbReference type="InterPro" id="IPR050237">
    <property type="entry name" value="ATP-dep_AMP-bd_enzyme"/>
</dbReference>
<evidence type="ECO:0000313" key="6">
    <source>
        <dbReference type="Proteomes" id="UP000199087"/>
    </source>
</evidence>